<dbReference type="Proteomes" id="UP000594263">
    <property type="component" value="Unplaced"/>
</dbReference>
<dbReference type="Gramene" id="Kaladp0071s0405.1.v1.1">
    <property type="protein sequence ID" value="Kaladp0071s0405.1.v1.1"/>
    <property type="gene ID" value="Kaladp0071s0405.v1.1"/>
</dbReference>
<name>A0A7N0UL17_KALFE</name>
<dbReference type="AlphaFoldDB" id="A0A7N0UL17"/>
<evidence type="ECO:0000256" key="1">
    <source>
        <dbReference type="SAM" id="MobiDB-lite"/>
    </source>
</evidence>
<protein>
    <submittedName>
        <fullName evidence="2">Uncharacterized protein</fullName>
    </submittedName>
</protein>
<evidence type="ECO:0000313" key="2">
    <source>
        <dbReference type="EnsemblPlants" id="Kaladp0071s0405.1.v1.1"/>
    </source>
</evidence>
<keyword evidence="3" id="KW-1185">Reference proteome</keyword>
<feature type="compositionally biased region" description="Acidic residues" evidence="1">
    <location>
        <begin position="18"/>
        <end position="28"/>
    </location>
</feature>
<accession>A0A7N0UL17</accession>
<evidence type="ECO:0000313" key="3">
    <source>
        <dbReference type="Proteomes" id="UP000594263"/>
    </source>
</evidence>
<dbReference type="EnsemblPlants" id="Kaladp0071s0405.1.v1.1">
    <property type="protein sequence ID" value="Kaladp0071s0405.1.v1.1"/>
    <property type="gene ID" value="Kaladp0071s0405.v1.1"/>
</dbReference>
<proteinExistence type="predicted"/>
<reference evidence="2" key="1">
    <citation type="submission" date="2021-01" db="UniProtKB">
        <authorList>
            <consortium name="EnsemblPlants"/>
        </authorList>
    </citation>
    <scope>IDENTIFICATION</scope>
</reference>
<sequence length="61" mass="7183">MAAPVQPNHENCEGNKGEDEEEPTEEHDIEYDLSNRINELSKYSDFFAGELKLKQDQRWRT</sequence>
<feature type="region of interest" description="Disordered" evidence="1">
    <location>
        <begin position="1"/>
        <end position="28"/>
    </location>
</feature>
<organism evidence="2 3">
    <name type="scientific">Kalanchoe fedtschenkoi</name>
    <name type="common">Lavender scallops</name>
    <name type="synonym">South American air plant</name>
    <dbReference type="NCBI Taxonomy" id="63787"/>
    <lineage>
        <taxon>Eukaryota</taxon>
        <taxon>Viridiplantae</taxon>
        <taxon>Streptophyta</taxon>
        <taxon>Embryophyta</taxon>
        <taxon>Tracheophyta</taxon>
        <taxon>Spermatophyta</taxon>
        <taxon>Magnoliopsida</taxon>
        <taxon>eudicotyledons</taxon>
        <taxon>Gunneridae</taxon>
        <taxon>Pentapetalae</taxon>
        <taxon>Saxifragales</taxon>
        <taxon>Crassulaceae</taxon>
        <taxon>Kalanchoe</taxon>
    </lineage>
</organism>